<dbReference type="InterPro" id="IPR000843">
    <property type="entry name" value="HTH_LacI"/>
</dbReference>
<dbReference type="GO" id="GO:0000976">
    <property type="term" value="F:transcription cis-regulatory region binding"/>
    <property type="evidence" value="ECO:0007669"/>
    <property type="project" value="TreeGrafter"/>
</dbReference>
<dbReference type="Pfam" id="PF13377">
    <property type="entry name" value="Peripla_BP_3"/>
    <property type="match status" value="1"/>
</dbReference>
<keyword evidence="1" id="KW-0805">Transcription regulation</keyword>
<comment type="caution">
    <text evidence="6">The sequence shown here is derived from an EMBL/GenBank/DDBJ whole genome shotgun (WGS) entry which is preliminary data.</text>
</comment>
<dbReference type="PANTHER" id="PTHR30146:SF109">
    <property type="entry name" value="HTH-TYPE TRANSCRIPTIONAL REGULATOR GALS"/>
    <property type="match status" value="1"/>
</dbReference>
<dbReference type="SUPFAM" id="SSF47413">
    <property type="entry name" value="lambda repressor-like DNA-binding domains"/>
    <property type="match status" value="1"/>
</dbReference>
<dbReference type="AlphaFoldDB" id="A0A8J3QVP3"/>
<dbReference type="SUPFAM" id="SSF53822">
    <property type="entry name" value="Periplasmic binding protein-like I"/>
    <property type="match status" value="1"/>
</dbReference>
<organism evidence="6 7">
    <name type="scientific">Rugosimonospora africana</name>
    <dbReference type="NCBI Taxonomy" id="556532"/>
    <lineage>
        <taxon>Bacteria</taxon>
        <taxon>Bacillati</taxon>
        <taxon>Actinomycetota</taxon>
        <taxon>Actinomycetes</taxon>
        <taxon>Micromonosporales</taxon>
        <taxon>Micromonosporaceae</taxon>
        <taxon>Rugosimonospora</taxon>
    </lineage>
</organism>
<dbReference type="InterPro" id="IPR028082">
    <property type="entry name" value="Peripla_BP_I"/>
</dbReference>
<evidence type="ECO:0000256" key="1">
    <source>
        <dbReference type="ARBA" id="ARBA00023015"/>
    </source>
</evidence>
<dbReference type="EMBL" id="BONZ01000045">
    <property type="protein sequence ID" value="GIH16685.1"/>
    <property type="molecule type" value="Genomic_DNA"/>
</dbReference>
<gene>
    <name evidence="6" type="primary">lacI_10</name>
    <name evidence="6" type="ORF">Raf01_48570</name>
</gene>
<evidence type="ECO:0000313" key="7">
    <source>
        <dbReference type="Proteomes" id="UP000642748"/>
    </source>
</evidence>
<keyword evidence="3" id="KW-0804">Transcription</keyword>
<proteinExistence type="predicted"/>
<evidence type="ECO:0000256" key="3">
    <source>
        <dbReference type="ARBA" id="ARBA00023163"/>
    </source>
</evidence>
<feature type="region of interest" description="Disordered" evidence="4">
    <location>
        <begin position="332"/>
        <end position="385"/>
    </location>
</feature>
<dbReference type="CDD" id="cd06267">
    <property type="entry name" value="PBP1_LacI_sugar_binding-like"/>
    <property type="match status" value="1"/>
</dbReference>
<feature type="domain" description="HTH lacI-type" evidence="5">
    <location>
        <begin position="4"/>
        <end position="58"/>
    </location>
</feature>
<dbReference type="Gene3D" id="1.10.260.40">
    <property type="entry name" value="lambda repressor-like DNA-binding domains"/>
    <property type="match status" value="1"/>
</dbReference>
<evidence type="ECO:0000313" key="6">
    <source>
        <dbReference type="EMBL" id="GIH16685.1"/>
    </source>
</evidence>
<dbReference type="GO" id="GO:0003700">
    <property type="term" value="F:DNA-binding transcription factor activity"/>
    <property type="evidence" value="ECO:0007669"/>
    <property type="project" value="TreeGrafter"/>
</dbReference>
<name>A0A8J3QVP3_9ACTN</name>
<keyword evidence="2" id="KW-0238">DNA-binding</keyword>
<dbReference type="InterPro" id="IPR046335">
    <property type="entry name" value="LacI/GalR-like_sensor"/>
</dbReference>
<evidence type="ECO:0000256" key="4">
    <source>
        <dbReference type="SAM" id="MobiDB-lite"/>
    </source>
</evidence>
<dbReference type="Gene3D" id="3.40.50.2300">
    <property type="match status" value="2"/>
</dbReference>
<dbReference type="PROSITE" id="PS50932">
    <property type="entry name" value="HTH_LACI_2"/>
    <property type="match status" value="1"/>
</dbReference>
<dbReference type="PROSITE" id="PS00356">
    <property type="entry name" value="HTH_LACI_1"/>
    <property type="match status" value="1"/>
</dbReference>
<dbReference type="PANTHER" id="PTHR30146">
    <property type="entry name" value="LACI-RELATED TRANSCRIPTIONAL REPRESSOR"/>
    <property type="match status" value="1"/>
</dbReference>
<dbReference type="InterPro" id="IPR010982">
    <property type="entry name" value="Lambda_DNA-bd_dom_sf"/>
</dbReference>
<dbReference type="Proteomes" id="UP000642748">
    <property type="component" value="Unassembled WGS sequence"/>
</dbReference>
<dbReference type="Pfam" id="PF00356">
    <property type="entry name" value="LacI"/>
    <property type="match status" value="1"/>
</dbReference>
<dbReference type="CDD" id="cd01392">
    <property type="entry name" value="HTH_LacI"/>
    <property type="match status" value="1"/>
</dbReference>
<evidence type="ECO:0000259" key="5">
    <source>
        <dbReference type="PROSITE" id="PS50932"/>
    </source>
</evidence>
<accession>A0A8J3QVP3</accession>
<dbReference type="PRINTS" id="PR00036">
    <property type="entry name" value="HTHLACI"/>
</dbReference>
<protein>
    <submittedName>
        <fullName evidence="6">LacI family transcriptional regulator</fullName>
    </submittedName>
</protein>
<dbReference type="SMART" id="SM00354">
    <property type="entry name" value="HTH_LACI"/>
    <property type="match status" value="1"/>
</dbReference>
<sequence length="385" mass="41146">MAKVTIRDIARLAGVSKSTVSLVLNGRPRVDPETRAKVLQVMAEHNYVPSVAATALGKRGGSPFIGLIVPGLTWRIVASINYGIASVVERSKYEIILYTSTNDRDYSGVVDRVLGANLVSGLLVVNHNQPMEPLVELYGAGLPVVLINTLGVHSDLPSVESDSYAGARSAVAHLLELGHRRIACVQGPPQFPCCVNRNKGYTDALTHAGIAIDADLIRPGGFRPQDAYRHTVDLLCGPDRPTAIFAHNDPMAYAVLDAVDECGLRVPDDISVVGFDDIVSSAHVRPPLTTVRQPFEEMGAQAAEMLLSALSYESGPPRHVRMPTELAIRASAGPVPRRRRRVPKQPADLHHAIGPKLTDAMYTSDASSPSTGLDPAGTLSTKPSG</sequence>
<keyword evidence="7" id="KW-1185">Reference proteome</keyword>
<evidence type="ECO:0000256" key="2">
    <source>
        <dbReference type="ARBA" id="ARBA00023125"/>
    </source>
</evidence>
<reference evidence="6" key="1">
    <citation type="submission" date="2021-01" db="EMBL/GenBank/DDBJ databases">
        <title>Whole genome shotgun sequence of Rugosimonospora africana NBRC 104875.</title>
        <authorList>
            <person name="Komaki H."/>
            <person name="Tamura T."/>
        </authorList>
    </citation>
    <scope>NUCLEOTIDE SEQUENCE</scope>
    <source>
        <strain evidence="6">NBRC 104875</strain>
    </source>
</reference>